<dbReference type="Pfam" id="PF07679">
    <property type="entry name" value="I-set"/>
    <property type="match status" value="1"/>
</dbReference>
<evidence type="ECO:0000259" key="10">
    <source>
        <dbReference type="PROSITE" id="PS50027"/>
    </source>
</evidence>
<evidence type="ECO:0000313" key="13">
    <source>
        <dbReference type="Proteomes" id="UP000694865"/>
    </source>
</evidence>
<evidence type="ECO:0000259" key="12">
    <source>
        <dbReference type="PROSITE" id="PS51115"/>
    </source>
</evidence>
<protein>
    <submittedName>
        <fullName evidence="14">Basement membrane-specific heparan sulfate proteoglycan core protein-like</fullName>
    </submittedName>
</protein>
<feature type="domain" description="Ig-like" evidence="11">
    <location>
        <begin position="196"/>
        <end position="279"/>
    </location>
</feature>
<dbReference type="InterPro" id="IPR002049">
    <property type="entry name" value="LE_dom"/>
</dbReference>
<dbReference type="Pfam" id="PF24973">
    <property type="entry name" value="EGF_LMN_ATRN"/>
    <property type="match status" value="1"/>
</dbReference>
<evidence type="ECO:0000256" key="9">
    <source>
        <dbReference type="PROSITE-ProRule" id="PRU00460"/>
    </source>
</evidence>
<dbReference type="Gene3D" id="2.60.40.10">
    <property type="entry name" value="Immunoglobulins"/>
    <property type="match status" value="5"/>
</dbReference>
<dbReference type="InterPro" id="IPR036179">
    <property type="entry name" value="Ig-like_dom_sf"/>
</dbReference>
<evidence type="ECO:0000259" key="11">
    <source>
        <dbReference type="PROSITE" id="PS50835"/>
    </source>
</evidence>
<sequence>MVLADVSYIHIRASYDELMLTSALGDLAMETAIPRDNGKRRAVEVEQCSCPEGYMGLSCQSCSPGYSRTGGGLYLGLCVKCACNGHSTECDPDTGACVGCDHNTVGERCNECADGYYGDATAGTPGDCRKCACPLDIPSNQFSSTCFLDSDGLPTCLACRQGYTGRDCGQCAEGYIGEPGFPGGRCEKDTGGRLPPQVTVNPSRISDSVGATITFQCIVSDDTTLVTWSRADNLPLPLRARELQDHSLRISSIEASDEGKYVCVAGNNFGKSTAEGELSVISEGLPIQVIVDEPTEVQVEIGDSVTFNCRAISQVSYILAWTKKGDNLPPNADDFMGRLTIRNIRPEDTGTYICTGSNQYAVDTGVAQLTIGVSVSEPTVSIDPSYLRVNEGDKVEFRCTATGFPPPQLEWTGGQGGVLSLTHTFVNGLFTIEEATRSDEAEYFCKATNDVGTATVRTVLYVEISASPKVTIDPPTLSVTEGDQAVFLCTATGDPTPTVAWTKMNMPLPSTARERENGYLIISGATVNEAGDYRCTASNGIETAEDVARLFVLSQTRRIPSVSIEPNRQIVTQGSTAILRCITEGDPKPSITWSRAGGELTSNHQVSYILAWTKKGDNLPPNADDFMGRLTIRNIRPEDTGTYICTGSNQYAVDTGVAQLTIG</sequence>
<evidence type="ECO:0000256" key="5">
    <source>
        <dbReference type="ARBA" id="ARBA00023157"/>
    </source>
</evidence>
<feature type="domain" description="Ig-like" evidence="11">
    <location>
        <begin position="560"/>
        <end position="661"/>
    </location>
</feature>
<feature type="non-terminal residue" evidence="14">
    <location>
        <position position="663"/>
    </location>
</feature>
<reference evidence="14" key="1">
    <citation type="submission" date="2025-08" db="UniProtKB">
        <authorList>
            <consortium name="RefSeq"/>
        </authorList>
    </citation>
    <scope>IDENTIFICATION</scope>
    <source>
        <tissue evidence="14">Testes</tissue>
    </source>
</reference>
<comment type="caution">
    <text evidence="9">Lacks conserved residue(s) required for the propagation of feature annotation.</text>
</comment>
<evidence type="ECO:0000256" key="3">
    <source>
        <dbReference type="ARBA" id="ARBA00022737"/>
    </source>
</evidence>
<dbReference type="SMART" id="SM00180">
    <property type="entry name" value="EGF_Lam"/>
    <property type="match status" value="2"/>
</dbReference>
<dbReference type="SMART" id="SM00408">
    <property type="entry name" value="IGc2"/>
    <property type="match status" value="5"/>
</dbReference>
<dbReference type="InterPro" id="IPR003598">
    <property type="entry name" value="Ig_sub2"/>
</dbReference>
<dbReference type="PRINTS" id="PR01832">
    <property type="entry name" value="VEGFRECEPTOR"/>
</dbReference>
<proteinExistence type="predicted"/>
<feature type="domain" description="Ig-like" evidence="11">
    <location>
        <begin position="378"/>
        <end position="465"/>
    </location>
</feature>
<dbReference type="Gene3D" id="2.10.25.10">
    <property type="entry name" value="Laminin"/>
    <property type="match status" value="2"/>
</dbReference>
<name>A0ABM0MP99_SACKO</name>
<dbReference type="Pfam" id="PF00053">
    <property type="entry name" value="EGF_laminin"/>
    <property type="match status" value="2"/>
</dbReference>
<dbReference type="SMART" id="SM00409">
    <property type="entry name" value="IG"/>
    <property type="match status" value="5"/>
</dbReference>
<dbReference type="PROSITE" id="PS50027">
    <property type="entry name" value="EGF_LAM_2"/>
    <property type="match status" value="1"/>
</dbReference>
<feature type="domain" description="Ig-like" evidence="11">
    <location>
        <begin position="468"/>
        <end position="548"/>
    </location>
</feature>
<dbReference type="PROSITE" id="PS01248">
    <property type="entry name" value="EGF_LAM_1"/>
    <property type="match status" value="2"/>
</dbReference>
<gene>
    <name evidence="14" type="primary">LOC102800785</name>
</gene>
<dbReference type="InterPro" id="IPR013098">
    <property type="entry name" value="Ig_I-set"/>
</dbReference>
<dbReference type="InterPro" id="IPR007110">
    <property type="entry name" value="Ig-like_dom"/>
</dbReference>
<evidence type="ECO:0000313" key="14">
    <source>
        <dbReference type="RefSeq" id="XP_006821840.1"/>
    </source>
</evidence>
<keyword evidence="13" id="KW-1185">Reference proteome</keyword>
<dbReference type="Pfam" id="PF13927">
    <property type="entry name" value="Ig_3"/>
    <property type="match status" value="4"/>
</dbReference>
<comment type="subcellular location">
    <subcellularLocation>
        <location evidence="1">Membrane</location>
        <topology evidence="1">Single-pass type I membrane protein</topology>
    </subcellularLocation>
</comment>
<dbReference type="SUPFAM" id="SSF57196">
    <property type="entry name" value="EGF/Laminin"/>
    <property type="match status" value="2"/>
</dbReference>
<dbReference type="Proteomes" id="UP000694865">
    <property type="component" value="Unplaced"/>
</dbReference>
<dbReference type="InterPro" id="IPR003599">
    <property type="entry name" value="Ig_sub"/>
</dbReference>
<feature type="domain" description="Ig-like" evidence="11">
    <location>
        <begin position="286"/>
        <end position="370"/>
    </location>
</feature>
<feature type="domain" description="Laminin EGF-like" evidence="10">
    <location>
        <begin position="81"/>
        <end position="130"/>
    </location>
</feature>
<dbReference type="PANTHER" id="PTHR11640:SF164">
    <property type="entry name" value="MAM DOMAIN-CONTAINING GLYCOSYLPHOSPHATIDYLINOSITOL ANCHOR PROTEIN 1"/>
    <property type="match status" value="1"/>
</dbReference>
<keyword evidence="2" id="KW-0732">Signal</keyword>
<dbReference type="PROSITE" id="PS51115">
    <property type="entry name" value="LAMININ_IVA"/>
    <property type="match status" value="1"/>
</dbReference>
<dbReference type="PROSITE" id="PS50835">
    <property type="entry name" value="IG_LIKE"/>
    <property type="match status" value="5"/>
</dbReference>
<dbReference type="InterPro" id="IPR051275">
    <property type="entry name" value="Cell_adhesion_signaling"/>
</dbReference>
<evidence type="ECO:0000256" key="8">
    <source>
        <dbReference type="ARBA" id="ARBA00023319"/>
    </source>
</evidence>
<keyword evidence="7 9" id="KW-0424">Laminin EGF-like domain</keyword>
<keyword evidence="3" id="KW-0677">Repeat</keyword>
<keyword evidence="8" id="KW-0393">Immunoglobulin domain</keyword>
<accession>A0ABM0MP99</accession>
<keyword evidence="5 9" id="KW-1015">Disulfide bond</keyword>
<dbReference type="SUPFAM" id="SSF48726">
    <property type="entry name" value="Immunoglobulin"/>
    <property type="match status" value="5"/>
</dbReference>
<evidence type="ECO:0000256" key="6">
    <source>
        <dbReference type="ARBA" id="ARBA00023180"/>
    </source>
</evidence>
<evidence type="ECO:0000256" key="7">
    <source>
        <dbReference type="ARBA" id="ARBA00023292"/>
    </source>
</evidence>
<evidence type="ECO:0000256" key="1">
    <source>
        <dbReference type="ARBA" id="ARBA00004479"/>
    </source>
</evidence>
<feature type="domain" description="Laminin IV type A" evidence="12">
    <location>
        <begin position="1"/>
        <end position="47"/>
    </location>
</feature>
<dbReference type="PANTHER" id="PTHR11640">
    <property type="entry name" value="NEPHRIN"/>
    <property type="match status" value="1"/>
</dbReference>
<evidence type="ECO:0000256" key="2">
    <source>
        <dbReference type="ARBA" id="ARBA00022729"/>
    </source>
</evidence>
<dbReference type="CDD" id="cd00055">
    <property type="entry name" value="EGF_Lam"/>
    <property type="match status" value="2"/>
</dbReference>
<dbReference type="CDD" id="cd00096">
    <property type="entry name" value="Ig"/>
    <property type="match status" value="1"/>
</dbReference>
<dbReference type="InterPro" id="IPR000034">
    <property type="entry name" value="Laminin_IV"/>
</dbReference>
<dbReference type="InterPro" id="IPR013783">
    <property type="entry name" value="Ig-like_fold"/>
</dbReference>
<dbReference type="InterPro" id="IPR056863">
    <property type="entry name" value="LMN_ATRN_NET-like_EGF"/>
</dbReference>
<keyword evidence="6" id="KW-0325">Glycoprotein</keyword>
<feature type="disulfide bond" evidence="9">
    <location>
        <begin position="100"/>
        <end position="109"/>
    </location>
</feature>
<dbReference type="GeneID" id="102800785"/>
<dbReference type="Pfam" id="PF00052">
    <property type="entry name" value="Laminin_B"/>
    <property type="match status" value="1"/>
</dbReference>
<dbReference type="RefSeq" id="XP_006821840.1">
    <property type="nucleotide sequence ID" value="XM_006821777.1"/>
</dbReference>
<organism evidence="13 14">
    <name type="scientific">Saccoglossus kowalevskii</name>
    <name type="common">Acorn worm</name>
    <dbReference type="NCBI Taxonomy" id="10224"/>
    <lineage>
        <taxon>Eukaryota</taxon>
        <taxon>Metazoa</taxon>
        <taxon>Hemichordata</taxon>
        <taxon>Enteropneusta</taxon>
        <taxon>Harrimaniidae</taxon>
        <taxon>Saccoglossus</taxon>
    </lineage>
</organism>
<keyword evidence="4" id="KW-0472">Membrane</keyword>
<evidence type="ECO:0000256" key="4">
    <source>
        <dbReference type="ARBA" id="ARBA00023136"/>
    </source>
</evidence>